<evidence type="ECO:0000256" key="4">
    <source>
        <dbReference type="ARBA" id="ARBA00022723"/>
    </source>
</evidence>
<dbReference type="FunFam" id="3.30.200.20:FF:001161">
    <property type="entry name" value="Membrane-associated tyrosine- and threonine-specific cdc2-inhibitory kinase wee-1.1"/>
    <property type="match status" value="1"/>
</dbReference>
<evidence type="ECO:0000256" key="2">
    <source>
        <dbReference type="ARBA" id="ARBA00022527"/>
    </source>
</evidence>
<sequence>MTVCFTPEAPKRARFAARRNGSAKKRKLDSSPCTPPVRHAAFSPSPSRRISFSPSSLSYFSRTFITLTALGEGDFGQVKRVQRKNSSEEFALKISKVDATKVKTGLHYTKEHLKEIRTHSSLPSHSNLVSFHQAWKEDGHAYLLMELCSGSLYGYWQEEKKMTEMEVKSALNDMLRALTVLSSLNIVHLDIKPHNVLRSDSGVYKLADFGTAVDLSKESSPEEFGDGRYAAPEILNGEFSLRADLFSLSITISQVSVPADAPLCADEWKGMKEDGKLPERVAKAHSTVAEKLQSMLLPLSSRPSVEEIFDDDFSSFEECKFENDLLRHSMPFCSRDRLSLPLSCERTMRERTSPLVKKSSVVFHTDDSFYEMEKPKTRKRASMPMRRKAIKFDLDD</sequence>
<keyword evidence="14" id="KW-1185">Reference proteome</keyword>
<dbReference type="Proteomes" id="UP000005239">
    <property type="component" value="Unassembled WGS sequence"/>
</dbReference>
<keyword evidence="3" id="KW-0808">Transferase</keyword>
<evidence type="ECO:0000256" key="7">
    <source>
        <dbReference type="ARBA" id="ARBA00022840"/>
    </source>
</evidence>
<dbReference type="EnsemblMetazoa" id="PPA12523.1">
    <property type="protein sequence ID" value="PPA12523.1"/>
    <property type="gene ID" value="WBGene00102077"/>
</dbReference>
<proteinExistence type="predicted"/>
<dbReference type="GO" id="GO:0005737">
    <property type="term" value="C:cytoplasm"/>
    <property type="evidence" value="ECO:0000318"/>
    <property type="project" value="GO_Central"/>
</dbReference>
<dbReference type="AlphaFoldDB" id="A0A2A6CT09"/>
<keyword evidence="6" id="KW-0418">Kinase</keyword>
<name>A0A2A6CT09_PRIPA</name>
<keyword evidence="7" id="KW-0067">ATP-binding</keyword>
<evidence type="ECO:0000313" key="14">
    <source>
        <dbReference type="Proteomes" id="UP000005239"/>
    </source>
</evidence>
<dbReference type="SUPFAM" id="SSF56112">
    <property type="entry name" value="Protein kinase-like (PK-like)"/>
    <property type="match status" value="1"/>
</dbReference>
<accession>A0A8R1Y9D4</accession>
<dbReference type="InterPro" id="IPR050339">
    <property type="entry name" value="CC_SR_Kinase"/>
</dbReference>
<feature type="region of interest" description="Disordered" evidence="12">
    <location>
        <begin position="15"/>
        <end position="48"/>
    </location>
</feature>
<dbReference type="GO" id="GO:0046872">
    <property type="term" value="F:metal ion binding"/>
    <property type="evidence" value="ECO:0007669"/>
    <property type="project" value="UniProtKB-KW"/>
</dbReference>
<dbReference type="PANTHER" id="PTHR11042">
    <property type="entry name" value="EUKARYOTIC TRANSLATION INITIATION FACTOR 2-ALPHA KINASE EIF2-ALPHA KINASE -RELATED"/>
    <property type="match status" value="1"/>
</dbReference>
<reference evidence="14" key="1">
    <citation type="journal article" date="2008" name="Nat. Genet.">
        <title>The Pristionchus pacificus genome provides a unique perspective on nematode lifestyle and parasitism.</title>
        <authorList>
            <person name="Dieterich C."/>
            <person name="Clifton S.W."/>
            <person name="Schuster L.N."/>
            <person name="Chinwalla A."/>
            <person name="Delehaunty K."/>
            <person name="Dinkelacker I."/>
            <person name="Fulton L."/>
            <person name="Fulton R."/>
            <person name="Godfrey J."/>
            <person name="Minx P."/>
            <person name="Mitreva M."/>
            <person name="Roeseler W."/>
            <person name="Tian H."/>
            <person name="Witte H."/>
            <person name="Yang S.P."/>
            <person name="Wilson R.K."/>
            <person name="Sommer R.J."/>
        </authorList>
    </citation>
    <scope>NUCLEOTIDE SEQUENCE [LARGE SCALE GENOMIC DNA]</scope>
    <source>
        <strain evidence="14">PS312</strain>
    </source>
</reference>
<evidence type="ECO:0000256" key="3">
    <source>
        <dbReference type="ARBA" id="ARBA00022679"/>
    </source>
</evidence>
<dbReference type="GO" id="GO:0110031">
    <property type="term" value="P:negative regulation of G2/MI transition of meiotic cell cycle"/>
    <property type="evidence" value="ECO:0000318"/>
    <property type="project" value="GO_Central"/>
</dbReference>
<dbReference type="GO" id="GO:0005634">
    <property type="term" value="C:nucleus"/>
    <property type="evidence" value="ECO:0000318"/>
    <property type="project" value="GO_Central"/>
</dbReference>
<keyword evidence="2" id="KW-0723">Serine/threonine-protein kinase</keyword>
<dbReference type="InterPro" id="IPR011009">
    <property type="entry name" value="Kinase-like_dom_sf"/>
</dbReference>
<protein>
    <recommendedName>
        <fullName evidence="1">non-specific serine/threonine protein kinase</fullName>
        <ecNumber evidence="1">2.7.11.1</ecNumber>
    </recommendedName>
</protein>
<evidence type="ECO:0000256" key="11">
    <source>
        <dbReference type="ARBA" id="ARBA00048679"/>
    </source>
</evidence>
<dbReference type="GO" id="GO:0005524">
    <property type="term" value="F:ATP binding"/>
    <property type="evidence" value="ECO:0007669"/>
    <property type="project" value="UniProtKB-UniRule"/>
</dbReference>
<evidence type="ECO:0000313" key="13">
    <source>
        <dbReference type="EnsemblMetazoa" id="PPA12523.1"/>
    </source>
</evidence>
<dbReference type="GO" id="GO:0010972">
    <property type="term" value="P:negative regulation of G2/M transition of mitotic cell cycle"/>
    <property type="evidence" value="ECO:0000318"/>
    <property type="project" value="GO_Central"/>
</dbReference>
<comment type="catalytic activity">
    <reaction evidence="10">
        <text>L-threonyl-[protein] + ATP = O-phospho-L-threonyl-[protein] + ADP + H(+)</text>
        <dbReference type="Rhea" id="RHEA:46608"/>
        <dbReference type="Rhea" id="RHEA-COMP:11060"/>
        <dbReference type="Rhea" id="RHEA-COMP:11605"/>
        <dbReference type="ChEBI" id="CHEBI:15378"/>
        <dbReference type="ChEBI" id="CHEBI:30013"/>
        <dbReference type="ChEBI" id="CHEBI:30616"/>
        <dbReference type="ChEBI" id="CHEBI:61977"/>
        <dbReference type="ChEBI" id="CHEBI:456216"/>
        <dbReference type="EC" id="2.7.11.1"/>
    </reaction>
</comment>
<evidence type="ECO:0000256" key="1">
    <source>
        <dbReference type="ARBA" id="ARBA00012513"/>
    </source>
</evidence>
<dbReference type="Gene3D" id="3.30.200.20">
    <property type="entry name" value="Phosphorylase Kinase, domain 1"/>
    <property type="match status" value="1"/>
</dbReference>
<evidence type="ECO:0000256" key="9">
    <source>
        <dbReference type="ARBA" id="ARBA00023306"/>
    </source>
</evidence>
<keyword evidence="4" id="KW-0479">Metal-binding</keyword>
<comment type="catalytic activity">
    <reaction evidence="11">
        <text>L-seryl-[protein] + ATP = O-phospho-L-seryl-[protein] + ADP + H(+)</text>
        <dbReference type="Rhea" id="RHEA:17989"/>
        <dbReference type="Rhea" id="RHEA-COMP:9863"/>
        <dbReference type="Rhea" id="RHEA-COMP:11604"/>
        <dbReference type="ChEBI" id="CHEBI:15378"/>
        <dbReference type="ChEBI" id="CHEBI:29999"/>
        <dbReference type="ChEBI" id="CHEBI:30616"/>
        <dbReference type="ChEBI" id="CHEBI:83421"/>
        <dbReference type="ChEBI" id="CHEBI:456216"/>
        <dbReference type="EC" id="2.7.11.1"/>
    </reaction>
</comment>
<reference evidence="13" key="2">
    <citation type="submission" date="2022-06" db="UniProtKB">
        <authorList>
            <consortium name="EnsemblMetazoa"/>
        </authorList>
    </citation>
    <scope>IDENTIFICATION</scope>
    <source>
        <strain evidence="13">PS312</strain>
    </source>
</reference>
<dbReference type="InterPro" id="IPR000719">
    <property type="entry name" value="Prot_kinase_dom"/>
</dbReference>
<dbReference type="Gene3D" id="1.10.510.10">
    <property type="entry name" value="Transferase(Phosphotransferase) domain 1"/>
    <property type="match status" value="1"/>
</dbReference>
<evidence type="ECO:0000256" key="10">
    <source>
        <dbReference type="ARBA" id="ARBA00047899"/>
    </source>
</evidence>
<feature type="compositionally biased region" description="Basic residues" evidence="12">
    <location>
        <begin position="15"/>
        <end position="27"/>
    </location>
</feature>
<evidence type="ECO:0000256" key="8">
    <source>
        <dbReference type="ARBA" id="ARBA00022842"/>
    </source>
</evidence>
<dbReference type="GO" id="GO:0004674">
    <property type="term" value="F:protein serine/threonine kinase activity"/>
    <property type="evidence" value="ECO:0007669"/>
    <property type="project" value="UniProtKB-KW"/>
</dbReference>
<dbReference type="PANTHER" id="PTHR11042:SF183">
    <property type="entry name" value="MEMBRANE-ASSOCIATED TYROSINE- AND THREONINE-SPECIFIC CDC2-INHIBITORY KINASE"/>
    <property type="match status" value="1"/>
</dbReference>
<dbReference type="GO" id="GO:0004672">
    <property type="term" value="F:protein kinase activity"/>
    <property type="evidence" value="ECO:0000318"/>
    <property type="project" value="GO_Central"/>
</dbReference>
<evidence type="ECO:0000256" key="12">
    <source>
        <dbReference type="SAM" id="MobiDB-lite"/>
    </source>
</evidence>
<evidence type="ECO:0000256" key="5">
    <source>
        <dbReference type="ARBA" id="ARBA00022741"/>
    </source>
</evidence>
<evidence type="ECO:0000256" key="6">
    <source>
        <dbReference type="ARBA" id="ARBA00022777"/>
    </source>
</evidence>
<keyword evidence="5" id="KW-0547">Nucleotide-binding</keyword>
<dbReference type="PROSITE" id="PS50011">
    <property type="entry name" value="PROTEIN_KINASE_DOM"/>
    <property type="match status" value="1"/>
</dbReference>
<dbReference type="EC" id="2.7.11.1" evidence="1"/>
<dbReference type="PROSITE" id="PS00107">
    <property type="entry name" value="PROTEIN_KINASE_ATP"/>
    <property type="match status" value="1"/>
</dbReference>
<dbReference type="SMART" id="SM00220">
    <property type="entry name" value="S_TKc"/>
    <property type="match status" value="1"/>
</dbReference>
<gene>
    <name evidence="13" type="primary">WBGene00102077</name>
</gene>
<accession>A0A2A6CT09</accession>
<dbReference type="Pfam" id="PF00069">
    <property type="entry name" value="Pkinase"/>
    <property type="match status" value="1"/>
</dbReference>
<keyword evidence="8" id="KW-0460">Magnesium</keyword>
<dbReference type="OrthoDB" id="5337378at2759"/>
<keyword evidence="9" id="KW-0131">Cell cycle</keyword>
<dbReference type="GO" id="GO:0051321">
    <property type="term" value="P:meiotic cell cycle"/>
    <property type="evidence" value="ECO:0000318"/>
    <property type="project" value="GO_Central"/>
</dbReference>
<organism evidence="13 14">
    <name type="scientific">Pristionchus pacificus</name>
    <name type="common">Parasitic nematode worm</name>
    <dbReference type="NCBI Taxonomy" id="54126"/>
    <lineage>
        <taxon>Eukaryota</taxon>
        <taxon>Metazoa</taxon>
        <taxon>Ecdysozoa</taxon>
        <taxon>Nematoda</taxon>
        <taxon>Chromadorea</taxon>
        <taxon>Rhabditida</taxon>
        <taxon>Rhabditina</taxon>
        <taxon>Diplogasteromorpha</taxon>
        <taxon>Diplogasteroidea</taxon>
        <taxon>Neodiplogasteridae</taxon>
        <taxon>Pristionchus</taxon>
    </lineage>
</organism>
<dbReference type="InterPro" id="IPR017441">
    <property type="entry name" value="Protein_kinase_ATP_BS"/>
</dbReference>